<keyword evidence="2" id="KW-1185">Reference proteome</keyword>
<dbReference type="AlphaFoldDB" id="A0A4V6I360"/>
<proteinExistence type="predicted"/>
<dbReference type="EMBL" id="JRMQ02000030">
    <property type="protein sequence ID" value="TLD98792.1"/>
    <property type="molecule type" value="Genomic_DNA"/>
</dbReference>
<evidence type="ECO:0000313" key="2">
    <source>
        <dbReference type="Proteomes" id="UP000029707"/>
    </source>
</evidence>
<gene>
    <name evidence="1" type="ORF">LS65_009530</name>
</gene>
<reference evidence="1 2" key="1">
    <citation type="journal article" date="2014" name="Genome Announc.">
        <title>Draft genome sequences of eight enterohepatic helicobacter species isolated from both laboratory and wild rodents.</title>
        <authorList>
            <person name="Sheh A."/>
            <person name="Shen Z."/>
            <person name="Fox J.G."/>
        </authorList>
    </citation>
    <scope>NUCLEOTIDE SEQUENCE [LARGE SCALE GENOMIC DNA]</scope>
    <source>
        <strain evidence="1 2">MIT 01-6451</strain>
    </source>
</reference>
<name>A0A4V6I360_9HELI</name>
<feature type="non-terminal residue" evidence="1">
    <location>
        <position position="135"/>
    </location>
</feature>
<organism evidence="1 2">
    <name type="scientific">Helicobacter japonicus</name>
    <dbReference type="NCBI Taxonomy" id="425400"/>
    <lineage>
        <taxon>Bacteria</taxon>
        <taxon>Pseudomonadati</taxon>
        <taxon>Campylobacterota</taxon>
        <taxon>Epsilonproteobacteria</taxon>
        <taxon>Campylobacterales</taxon>
        <taxon>Helicobacteraceae</taxon>
        <taxon>Helicobacter</taxon>
    </lineage>
</organism>
<dbReference type="Proteomes" id="UP000029707">
    <property type="component" value="Unassembled WGS sequence"/>
</dbReference>
<comment type="caution">
    <text evidence="1">The sequence shown here is derived from an EMBL/GenBank/DDBJ whole genome shotgun (WGS) entry which is preliminary data.</text>
</comment>
<evidence type="ECO:0000313" key="1">
    <source>
        <dbReference type="EMBL" id="TLD98792.1"/>
    </source>
</evidence>
<sequence>MKDFLYELGYHHGKDSDCVADNIISLKQKYNSINITRLQDSDIQSLTKDSPIHLLRALYTCKPFAICKENDESFLNEKNAGKILGYKSDFANIFIFNKSSIPDEYLEARKSLYKSISQLKQEKQKQELQELQKQQ</sequence>
<accession>A0A4V6I360</accession>
<protein>
    <submittedName>
        <fullName evidence="1">Lipase</fullName>
    </submittedName>
</protein>